<dbReference type="VEuPathDB" id="VectorBase:RSAN_030937"/>
<dbReference type="InterPro" id="IPR018497">
    <property type="entry name" value="Peptidase_M13_C"/>
</dbReference>
<evidence type="ECO:0000259" key="9">
    <source>
        <dbReference type="Pfam" id="PF01431"/>
    </source>
</evidence>
<evidence type="ECO:0000256" key="5">
    <source>
        <dbReference type="ARBA" id="ARBA00022801"/>
    </source>
</evidence>
<feature type="domain" description="Peptidase M13 C-terminal" evidence="9">
    <location>
        <begin position="675"/>
        <end position="806"/>
    </location>
</feature>
<proteinExistence type="inferred from homology"/>
<accession>A0A9D4PMP5</accession>
<dbReference type="PANTHER" id="PTHR11733">
    <property type="entry name" value="ZINC METALLOPROTEASE FAMILY M13 NEPRILYSIN-RELATED"/>
    <property type="match status" value="1"/>
</dbReference>
<name>A0A9D4PMP5_RHISA</name>
<dbReference type="InterPro" id="IPR000718">
    <property type="entry name" value="Peptidase_M13"/>
</dbReference>
<dbReference type="Pfam" id="PF01431">
    <property type="entry name" value="Peptidase_M13"/>
    <property type="match status" value="1"/>
</dbReference>
<evidence type="ECO:0000256" key="8">
    <source>
        <dbReference type="SAM" id="Phobius"/>
    </source>
</evidence>
<keyword evidence="4" id="KW-0479">Metal-binding</keyword>
<dbReference type="InterPro" id="IPR008753">
    <property type="entry name" value="Peptidase_M13_N"/>
</dbReference>
<organism evidence="11 12">
    <name type="scientific">Rhipicephalus sanguineus</name>
    <name type="common">Brown dog tick</name>
    <name type="synonym">Ixodes sanguineus</name>
    <dbReference type="NCBI Taxonomy" id="34632"/>
    <lineage>
        <taxon>Eukaryota</taxon>
        <taxon>Metazoa</taxon>
        <taxon>Ecdysozoa</taxon>
        <taxon>Arthropoda</taxon>
        <taxon>Chelicerata</taxon>
        <taxon>Arachnida</taxon>
        <taxon>Acari</taxon>
        <taxon>Parasitiformes</taxon>
        <taxon>Ixodida</taxon>
        <taxon>Ixodoidea</taxon>
        <taxon>Ixodidae</taxon>
        <taxon>Rhipicephalinae</taxon>
        <taxon>Rhipicephalus</taxon>
        <taxon>Rhipicephalus</taxon>
    </lineage>
</organism>
<keyword evidence="7" id="KW-0482">Metalloprotease</keyword>
<dbReference type="Proteomes" id="UP000821837">
    <property type="component" value="Chromosome 6"/>
</dbReference>
<dbReference type="GO" id="GO:0016485">
    <property type="term" value="P:protein processing"/>
    <property type="evidence" value="ECO:0007669"/>
    <property type="project" value="TreeGrafter"/>
</dbReference>
<evidence type="ECO:0000256" key="2">
    <source>
        <dbReference type="ARBA" id="ARBA00007357"/>
    </source>
</evidence>
<dbReference type="Gene3D" id="1.10.1380.10">
    <property type="entry name" value="Neutral endopeptidase , domain2"/>
    <property type="match status" value="1"/>
</dbReference>
<keyword evidence="8" id="KW-0472">Membrane</keyword>
<feature type="transmembrane region" description="Helical" evidence="8">
    <location>
        <begin position="41"/>
        <end position="62"/>
    </location>
</feature>
<dbReference type="InterPro" id="IPR024079">
    <property type="entry name" value="MetalloPept_cat_dom_sf"/>
</dbReference>
<keyword evidence="6" id="KW-0862">Zinc</keyword>
<evidence type="ECO:0000256" key="1">
    <source>
        <dbReference type="ARBA" id="ARBA00001947"/>
    </source>
</evidence>
<dbReference type="GO" id="GO:0005886">
    <property type="term" value="C:plasma membrane"/>
    <property type="evidence" value="ECO:0007669"/>
    <property type="project" value="TreeGrafter"/>
</dbReference>
<comment type="caution">
    <text evidence="11">The sequence shown here is derived from an EMBL/GenBank/DDBJ whole genome shotgun (WGS) entry which is preliminary data.</text>
</comment>
<comment type="similarity">
    <text evidence="2">Belongs to the peptidase M13 family.</text>
</comment>
<dbReference type="InterPro" id="IPR042089">
    <property type="entry name" value="Peptidase_M13_dom_2"/>
</dbReference>
<dbReference type="EMBL" id="JABSTV010001252">
    <property type="protein sequence ID" value="KAH7947530.1"/>
    <property type="molecule type" value="Genomic_DNA"/>
</dbReference>
<feature type="domain" description="Peptidase M13 N-terminal" evidence="10">
    <location>
        <begin position="154"/>
        <end position="519"/>
    </location>
</feature>
<dbReference type="Gene3D" id="3.40.390.10">
    <property type="entry name" value="Collagenase (Catalytic Domain)"/>
    <property type="match status" value="2"/>
</dbReference>
<dbReference type="GO" id="GO:0046872">
    <property type="term" value="F:metal ion binding"/>
    <property type="evidence" value="ECO:0007669"/>
    <property type="project" value="UniProtKB-KW"/>
</dbReference>
<evidence type="ECO:0000256" key="7">
    <source>
        <dbReference type="ARBA" id="ARBA00023049"/>
    </source>
</evidence>
<dbReference type="PANTHER" id="PTHR11733:SF241">
    <property type="entry name" value="GH26575P-RELATED"/>
    <property type="match status" value="1"/>
</dbReference>
<evidence type="ECO:0000313" key="11">
    <source>
        <dbReference type="EMBL" id="KAH7947530.1"/>
    </source>
</evidence>
<dbReference type="GO" id="GO:0004222">
    <property type="term" value="F:metalloendopeptidase activity"/>
    <property type="evidence" value="ECO:0007669"/>
    <property type="project" value="InterPro"/>
</dbReference>
<keyword evidence="8" id="KW-0812">Transmembrane</keyword>
<evidence type="ECO:0000256" key="4">
    <source>
        <dbReference type="ARBA" id="ARBA00022723"/>
    </source>
</evidence>
<comment type="cofactor">
    <cofactor evidence="1">
        <name>Zn(2+)</name>
        <dbReference type="ChEBI" id="CHEBI:29105"/>
    </cofactor>
</comment>
<keyword evidence="12" id="KW-1185">Reference proteome</keyword>
<protein>
    <submittedName>
        <fullName evidence="11">Uncharacterized protein</fullName>
    </submittedName>
</protein>
<dbReference type="AlphaFoldDB" id="A0A9D4PMP5"/>
<reference evidence="11" key="1">
    <citation type="journal article" date="2020" name="Cell">
        <title>Large-Scale Comparative Analyses of Tick Genomes Elucidate Their Genetic Diversity and Vector Capacities.</title>
        <authorList>
            <consortium name="Tick Genome and Microbiome Consortium (TIGMIC)"/>
            <person name="Jia N."/>
            <person name="Wang J."/>
            <person name="Shi W."/>
            <person name="Du L."/>
            <person name="Sun Y."/>
            <person name="Zhan W."/>
            <person name="Jiang J.F."/>
            <person name="Wang Q."/>
            <person name="Zhang B."/>
            <person name="Ji P."/>
            <person name="Bell-Sakyi L."/>
            <person name="Cui X.M."/>
            <person name="Yuan T.T."/>
            <person name="Jiang B.G."/>
            <person name="Yang W.F."/>
            <person name="Lam T.T."/>
            <person name="Chang Q.C."/>
            <person name="Ding S.J."/>
            <person name="Wang X.J."/>
            <person name="Zhu J.G."/>
            <person name="Ruan X.D."/>
            <person name="Zhao L."/>
            <person name="Wei J.T."/>
            <person name="Ye R.Z."/>
            <person name="Que T.C."/>
            <person name="Du C.H."/>
            <person name="Zhou Y.H."/>
            <person name="Cheng J.X."/>
            <person name="Dai P.F."/>
            <person name="Guo W.B."/>
            <person name="Han X.H."/>
            <person name="Huang E.J."/>
            <person name="Li L.F."/>
            <person name="Wei W."/>
            <person name="Gao Y.C."/>
            <person name="Liu J.Z."/>
            <person name="Shao H.Z."/>
            <person name="Wang X."/>
            <person name="Wang C.C."/>
            <person name="Yang T.C."/>
            <person name="Huo Q.B."/>
            <person name="Li W."/>
            <person name="Chen H.Y."/>
            <person name="Chen S.E."/>
            <person name="Zhou L.G."/>
            <person name="Ni X.B."/>
            <person name="Tian J.H."/>
            <person name="Sheng Y."/>
            <person name="Liu T."/>
            <person name="Pan Y.S."/>
            <person name="Xia L.Y."/>
            <person name="Li J."/>
            <person name="Zhao F."/>
            <person name="Cao W.C."/>
        </authorList>
    </citation>
    <scope>NUCLEOTIDE SEQUENCE</scope>
    <source>
        <strain evidence="11">Rsan-2018</strain>
    </source>
</reference>
<dbReference type="Pfam" id="PF05649">
    <property type="entry name" value="Peptidase_M13_N"/>
    <property type="match status" value="1"/>
</dbReference>
<dbReference type="SUPFAM" id="SSF55486">
    <property type="entry name" value="Metalloproteases ('zincins'), catalytic domain"/>
    <property type="match status" value="2"/>
</dbReference>
<keyword evidence="3" id="KW-0645">Protease</keyword>
<keyword evidence="8" id="KW-1133">Transmembrane helix</keyword>
<sequence length="809" mass="90707">MWTDDTGDEIVSTDNLHEQQRQNVQVAGVQSLAQRFLSSKFSILLLAAIAVLFAGVLPFVAFRAAILSSSRALSAASAMTSQLGRNASSNANKQAEDAVTAFDVVMAQSHDHARPHPHANKPVTIMEHPQPCDSAACQREVLNISEQLDESVSPCEDFYRHVCGRWTQRVAVPNGSARVSVDTLTQDYLTHLVDGAFRRYSEELERVADLYNECRSHKSGDFERPLFDELVRGFGNVSWYLSIRTMASRLHNSVWPLFRDLEDTKLSTSIGAFYRTVNEPALFSIKPTTDSDFPNETLISIGLPTLVMGSFIRHFSNGLGDGNDYSYVSEAMDLILGQSNLTNGIKVNVLNVELTLARAIGTTVPEAPRLVQVQELPSAGKLKWDALFRSMMGENDMNFSSVYVSVDSMRYLYALQEALQELQDVEVMAYLGFRTKLVLAPLLMDNESLSLLGALSVSPFPEWHPPLSRQHYCVRFFEKLEPALSLYAARDDIGRSLRHLRAVSLVDALRKALYEELATLFPKPFLNHVSRILRTAKWTTLMPDWAHTTLLRAKYVDYFYAKAGRVPVHQQFALLIKLKNANQYQRYLTGIFFDAPWTGGLLRTSATVGEDRVDVPPGAFDFFRADADEPSLLPLQMARLGPRVATSVYRFVFSKALDFLYHTGHQKSWVLLDDARSCVWNQFSTNFASQVDGASNVSLRSEHAGWSLLAHVLAAAPSFRAFLASSEGDVCLRGLERFSSEKLYFVYYALSYCESNNPRFLERLLEDGDEPPAWHAVNGALRNFRAFADAFNCSVGSFMNPEEKCTWTF</sequence>
<evidence type="ECO:0000256" key="6">
    <source>
        <dbReference type="ARBA" id="ARBA00022833"/>
    </source>
</evidence>
<evidence type="ECO:0000256" key="3">
    <source>
        <dbReference type="ARBA" id="ARBA00022670"/>
    </source>
</evidence>
<evidence type="ECO:0000313" key="12">
    <source>
        <dbReference type="Proteomes" id="UP000821837"/>
    </source>
</evidence>
<reference evidence="11" key="2">
    <citation type="submission" date="2021-09" db="EMBL/GenBank/DDBJ databases">
        <authorList>
            <person name="Jia N."/>
            <person name="Wang J."/>
            <person name="Shi W."/>
            <person name="Du L."/>
            <person name="Sun Y."/>
            <person name="Zhan W."/>
            <person name="Jiang J."/>
            <person name="Wang Q."/>
            <person name="Zhang B."/>
            <person name="Ji P."/>
            <person name="Sakyi L.B."/>
            <person name="Cui X."/>
            <person name="Yuan T."/>
            <person name="Jiang B."/>
            <person name="Yang W."/>
            <person name="Lam T.T.-Y."/>
            <person name="Chang Q."/>
            <person name="Ding S."/>
            <person name="Wang X."/>
            <person name="Zhu J."/>
            <person name="Ruan X."/>
            <person name="Zhao L."/>
            <person name="Wei J."/>
            <person name="Que T."/>
            <person name="Du C."/>
            <person name="Cheng J."/>
            <person name="Dai P."/>
            <person name="Han X."/>
            <person name="Huang E."/>
            <person name="Gao Y."/>
            <person name="Liu J."/>
            <person name="Shao H."/>
            <person name="Ye R."/>
            <person name="Li L."/>
            <person name="Wei W."/>
            <person name="Wang X."/>
            <person name="Wang C."/>
            <person name="Huo Q."/>
            <person name="Li W."/>
            <person name="Guo W."/>
            <person name="Chen H."/>
            <person name="Chen S."/>
            <person name="Zhou L."/>
            <person name="Zhou L."/>
            <person name="Ni X."/>
            <person name="Tian J."/>
            <person name="Zhou Y."/>
            <person name="Sheng Y."/>
            <person name="Liu T."/>
            <person name="Pan Y."/>
            <person name="Xia L."/>
            <person name="Li J."/>
            <person name="Zhao F."/>
            <person name="Cao W."/>
        </authorList>
    </citation>
    <scope>NUCLEOTIDE SEQUENCE</scope>
    <source>
        <strain evidence="11">Rsan-2018</strain>
        <tissue evidence="11">Larvae</tissue>
    </source>
</reference>
<dbReference type="PROSITE" id="PS51885">
    <property type="entry name" value="NEPRILYSIN"/>
    <property type="match status" value="1"/>
</dbReference>
<keyword evidence="5" id="KW-0378">Hydrolase</keyword>
<gene>
    <name evidence="11" type="ORF">HPB52_012909</name>
</gene>
<evidence type="ECO:0000259" key="10">
    <source>
        <dbReference type="Pfam" id="PF05649"/>
    </source>
</evidence>